<dbReference type="Gene3D" id="2.40.160.20">
    <property type="match status" value="1"/>
</dbReference>
<name>A0ABY1YPS7_9RHOB</name>
<comment type="caution">
    <text evidence="7">The sequence shown here is derived from an EMBL/GenBank/DDBJ whole genome shotgun (WGS) entry which is preliminary data.</text>
</comment>
<evidence type="ECO:0000313" key="8">
    <source>
        <dbReference type="Proteomes" id="UP000292859"/>
    </source>
</evidence>
<evidence type="ECO:0000256" key="3">
    <source>
        <dbReference type="ARBA" id="ARBA00023136"/>
    </source>
</evidence>
<comment type="similarity">
    <text evidence="4">Belongs to the Omp25/RopB family.</text>
</comment>
<keyword evidence="3" id="KW-0472">Membrane</keyword>
<dbReference type="Proteomes" id="UP000292859">
    <property type="component" value="Unassembled WGS sequence"/>
</dbReference>
<protein>
    <submittedName>
        <fullName evidence="7">Porin family protein</fullName>
    </submittedName>
</protein>
<dbReference type="SUPFAM" id="SSF56925">
    <property type="entry name" value="OMPA-like"/>
    <property type="match status" value="1"/>
</dbReference>
<evidence type="ECO:0000313" key="7">
    <source>
        <dbReference type="EMBL" id="TBN52136.1"/>
    </source>
</evidence>
<evidence type="ECO:0000256" key="4">
    <source>
        <dbReference type="ARBA" id="ARBA00038306"/>
    </source>
</evidence>
<proteinExistence type="inferred from homology"/>
<feature type="domain" description="Outer membrane protein beta-barrel" evidence="6">
    <location>
        <begin position="45"/>
        <end position="257"/>
    </location>
</feature>
<dbReference type="PANTHER" id="PTHR34001">
    <property type="entry name" value="BLL7405 PROTEIN"/>
    <property type="match status" value="1"/>
</dbReference>
<evidence type="ECO:0000256" key="5">
    <source>
        <dbReference type="SAM" id="SignalP"/>
    </source>
</evidence>
<keyword evidence="8" id="KW-1185">Reference proteome</keyword>
<evidence type="ECO:0000259" key="6">
    <source>
        <dbReference type="Pfam" id="PF13505"/>
    </source>
</evidence>
<dbReference type="PANTHER" id="PTHR34001:SF3">
    <property type="entry name" value="BLL7405 PROTEIN"/>
    <property type="match status" value="1"/>
</dbReference>
<evidence type="ECO:0000256" key="1">
    <source>
        <dbReference type="ARBA" id="ARBA00004370"/>
    </source>
</evidence>
<comment type="subcellular location">
    <subcellularLocation>
        <location evidence="1">Membrane</location>
    </subcellularLocation>
</comment>
<dbReference type="EMBL" id="SIRL01000002">
    <property type="protein sequence ID" value="TBN52136.1"/>
    <property type="molecule type" value="Genomic_DNA"/>
</dbReference>
<feature type="chain" id="PRO_5046209996" evidence="5">
    <location>
        <begin position="34"/>
        <end position="257"/>
    </location>
</feature>
<gene>
    <name evidence="7" type="ORF">EYF88_04375</name>
</gene>
<accession>A0ABY1YPS7</accession>
<dbReference type="InterPro" id="IPR027385">
    <property type="entry name" value="Beta-barrel_OMP"/>
</dbReference>
<keyword evidence="2 5" id="KW-0732">Signal</keyword>
<dbReference type="Pfam" id="PF13505">
    <property type="entry name" value="OMP_b-brl"/>
    <property type="match status" value="1"/>
</dbReference>
<sequence length="257" mass="27116">MRFAACFKEPPMRPTRFAALCALGVLTASRALAGGYAAPVSDPVAVAPVAAADPVDDWTGGYAGGSLGYAFGGNDSVGFDLYNNGDLIGRDDALGRADIKGPTVAFQAGYRWQRGNWVFGPELWIEGGSVDATDTLGADPGARIESAVNYLVGVQAKTGYVVTPRTLVYAAAGAVYGDLDYSLSDAAGTETVTYDTTGYSLGLGVERKVRDNLSLFAEWQYRNLGETDIEAGDEADSVLTRATPEHQDLRLGVNFSF</sequence>
<reference evidence="7 8" key="1">
    <citation type="submission" date="2019-02" db="EMBL/GenBank/DDBJ databases">
        <authorList>
            <person name="Zhang G."/>
        </authorList>
    </citation>
    <scope>NUCLEOTIDE SEQUENCE [LARGE SCALE GENOMIC DNA]</scope>
    <source>
        <strain evidence="7 8">CMB17</strain>
    </source>
</reference>
<evidence type="ECO:0000256" key="2">
    <source>
        <dbReference type="ARBA" id="ARBA00022729"/>
    </source>
</evidence>
<feature type="signal peptide" evidence="5">
    <location>
        <begin position="1"/>
        <end position="33"/>
    </location>
</feature>
<dbReference type="InterPro" id="IPR011250">
    <property type="entry name" value="OMP/PagP_B-barrel"/>
</dbReference>
<organism evidence="7 8">
    <name type="scientific">Paracoccus sediminis</name>
    <dbReference type="NCBI Taxonomy" id="1214787"/>
    <lineage>
        <taxon>Bacteria</taxon>
        <taxon>Pseudomonadati</taxon>
        <taxon>Pseudomonadota</taxon>
        <taxon>Alphaproteobacteria</taxon>
        <taxon>Rhodobacterales</taxon>
        <taxon>Paracoccaceae</taxon>
        <taxon>Paracoccus</taxon>
    </lineage>
</organism>
<dbReference type="InterPro" id="IPR051692">
    <property type="entry name" value="OMP-like"/>
</dbReference>